<evidence type="ECO:0000313" key="2">
    <source>
        <dbReference type="EMBL" id="KAH1169629.1"/>
    </source>
</evidence>
<keyword evidence="1" id="KW-0472">Membrane</keyword>
<keyword evidence="1" id="KW-1133">Transmembrane helix</keyword>
<name>A0A9D3WSX0_9SAUR</name>
<dbReference type="Proteomes" id="UP000827986">
    <property type="component" value="Unassembled WGS sequence"/>
</dbReference>
<comment type="caution">
    <text evidence="2">The sequence shown here is derived from an EMBL/GenBank/DDBJ whole genome shotgun (WGS) entry which is preliminary data.</text>
</comment>
<reference evidence="2" key="1">
    <citation type="submission" date="2021-09" db="EMBL/GenBank/DDBJ databases">
        <title>The genome of Mauremys mutica provides insights into the evolution of semi-aquatic lifestyle.</title>
        <authorList>
            <person name="Gong S."/>
            <person name="Gao Y."/>
        </authorList>
    </citation>
    <scope>NUCLEOTIDE SEQUENCE</scope>
    <source>
        <strain evidence="2">MM-2020</strain>
        <tissue evidence="2">Muscle</tissue>
    </source>
</reference>
<proteinExistence type="predicted"/>
<keyword evidence="3" id="KW-1185">Reference proteome</keyword>
<sequence>METSQTVLTQLSPAHACLPCWFLTKSSFIPPQRETSPSAQSIHFYPTTGISCPPAAYLTSSPFWAFLSLPAGLPLGWALLNICQTYRFPRWTQTMLNGAFAPLIFSRVLFTWGQG</sequence>
<feature type="transmembrane region" description="Helical" evidence="1">
    <location>
        <begin position="63"/>
        <end position="83"/>
    </location>
</feature>
<protein>
    <submittedName>
        <fullName evidence="2">Uncharacterized protein</fullName>
    </submittedName>
</protein>
<keyword evidence="1" id="KW-0812">Transmembrane</keyword>
<organism evidence="2 3">
    <name type="scientific">Mauremys mutica</name>
    <name type="common">yellowpond turtle</name>
    <dbReference type="NCBI Taxonomy" id="74926"/>
    <lineage>
        <taxon>Eukaryota</taxon>
        <taxon>Metazoa</taxon>
        <taxon>Chordata</taxon>
        <taxon>Craniata</taxon>
        <taxon>Vertebrata</taxon>
        <taxon>Euteleostomi</taxon>
        <taxon>Archelosauria</taxon>
        <taxon>Testudinata</taxon>
        <taxon>Testudines</taxon>
        <taxon>Cryptodira</taxon>
        <taxon>Durocryptodira</taxon>
        <taxon>Testudinoidea</taxon>
        <taxon>Geoemydidae</taxon>
        <taxon>Geoemydinae</taxon>
        <taxon>Mauremys</taxon>
    </lineage>
</organism>
<accession>A0A9D3WSX0</accession>
<evidence type="ECO:0000313" key="3">
    <source>
        <dbReference type="Proteomes" id="UP000827986"/>
    </source>
</evidence>
<gene>
    <name evidence="2" type="ORF">KIL84_000614</name>
</gene>
<dbReference type="AlphaFoldDB" id="A0A9D3WSX0"/>
<dbReference type="EMBL" id="JAHDVG010000484">
    <property type="protein sequence ID" value="KAH1169629.1"/>
    <property type="molecule type" value="Genomic_DNA"/>
</dbReference>
<evidence type="ECO:0000256" key="1">
    <source>
        <dbReference type="SAM" id="Phobius"/>
    </source>
</evidence>